<dbReference type="SUPFAM" id="SSF52047">
    <property type="entry name" value="RNI-like"/>
    <property type="match status" value="1"/>
</dbReference>
<feature type="domain" description="F-box" evidence="2">
    <location>
        <begin position="22"/>
        <end position="68"/>
    </location>
</feature>
<accession>A0AAI8YV08</accession>
<comment type="caution">
    <text evidence="3">The sequence shown here is derived from an EMBL/GenBank/DDBJ whole genome shotgun (WGS) entry which is preliminary data.</text>
</comment>
<dbReference type="InterPro" id="IPR032675">
    <property type="entry name" value="LRR_dom_sf"/>
</dbReference>
<dbReference type="Pfam" id="PF12937">
    <property type="entry name" value="F-box-like"/>
    <property type="match status" value="1"/>
</dbReference>
<dbReference type="PROSITE" id="PS50181">
    <property type="entry name" value="FBOX"/>
    <property type="match status" value="1"/>
</dbReference>
<name>A0AAI8YV08_9PEZI</name>
<dbReference type="CDD" id="cd09917">
    <property type="entry name" value="F-box_SF"/>
    <property type="match status" value="1"/>
</dbReference>
<sequence length="518" mass="58637">MSVRFRIKTLMEKFAAMNTEVQFRLLDLPNELIAHIIEQVDSVKALRKLSQTCRRVQELTEPFLYRVALVRSGRRAEAILRSLETRRARAAAIRRLDVPCDYHQHQNFEALSSLLRQARNLKTLMIESPQCNNGDFEDEPTWRVMAEHIFSPFHDAVRLAEIGEPSSRPLHNLRELTLHLNGIDSPYWTPSGSSLAIFQIPTLQYLKISCVNILDDLAKQLQDKPRTPLKHLELEECNITHLGLYGILSVPEALETLYLGENIYNITAFMGYPVDPASNHLFQTNPKAALHALQQQQGSLQSLTYATNERIYQHMQLARQILCDPSPVDAGFAGFHCLQHVTLVGQCPNFERALMTSKSPPILKTLEHQEISPLRRTVVNQASPLDSVPFLRAPSCSIPTTLESVDITYQSISLMNSRITEAIKNEFIQPAAVAVETMGVRMRVFNRQVAGYFPPYLYGEPRPVSEMLFTGYRDGFVGKLSESKPRSDQSSSDGDEESTSEFEDTEDTEDTSSDEDEE</sequence>
<feature type="compositionally biased region" description="Acidic residues" evidence="1">
    <location>
        <begin position="493"/>
        <end position="518"/>
    </location>
</feature>
<organism evidence="3 4">
    <name type="scientific">Lecanosticta acicola</name>
    <dbReference type="NCBI Taxonomy" id="111012"/>
    <lineage>
        <taxon>Eukaryota</taxon>
        <taxon>Fungi</taxon>
        <taxon>Dikarya</taxon>
        <taxon>Ascomycota</taxon>
        <taxon>Pezizomycotina</taxon>
        <taxon>Dothideomycetes</taxon>
        <taxon>Dothideomycetidae</taxon>
        <taxon>Mycosphaerellales</taxon>
        <taxon>Mycosphaerellaceae</taxon>
        <taxon>Lecanosticta</taxon>
    </lineage>
</organism>
<proteinExistence type="predicted"/>
<evidence type="ECO:0000259" key="2">
    <source>
        <dbReference type="PROSITE" id="PS50181"/>
    </source>
</evidence>
<dbReference type="AlphaFoldDB" id="A0AAI8YV08"/>
<keyword evidence="4" id="KW-1185">Reference proteome</keyword>
<dbReference type="Gene3D" id="3.80.10.10">
    <property type="entry name" value="Ribonuclease Inhibitor"/>
    <property type="match status" value="1"/>
</dbReference>
<reference evidence="3" key="1">
    <citation type="submission" date="2023-11" db="EMBL/GenBank/DDBJ databases">
        <authorList>
            <person name="Alioto T."/>
            <person name="Alioto T."/>
            <person name="Gomez Garrido J."/>
        </authorList>
    </citation>
    <scope>NUCLEOTIDE SEQUENCE</scope>
</reference>
<evidence type="ECO:0000313" key="3">
    <source>
        <dbReference type="EMBL" id="CAK3903820.1"/>
    </source>
</evidence>
<dbReference type="Proteomes" id="UP001296104">
    <property type="component" value="Unassembled WGS sequence"/>
</dbReference>
<dbReference type="EMBL" id="CAVMBE010000011">
    <property type="protein sequence ID" value="CAK3903820.1"/>
    <property type="molecule type" value="Genomic_DNA"/>
</dbReference>
<evidence type="ECO:0000313" key="4">
    <source>
        <dbReference type="Proteomes" id="UP001296104"/>
    </source>
</evidence>
<evidence type="ECO:0000256" key="1">
    <source>
        <dbReference type="SAM" id="MobiDB-lite"/>
    </source>
</evidence>
<dbReference type="InterPro" id="IPR001810">
    <property type="entry name" value="F-box_dom"/>
</dbReference>
<protein>
    <recommendedName>
        <fullName evidence="2">F-box domain-containing protein</fullName>
    </recommendedName>
</protein>
<dbReference type="InterPro" id="IPR036047">
    <property type="entry name" value="F-box-like_dom_sf"/>
</dbReference>
<gene>
    <name evidence="3" type="ORF">LECACI_7A002504</name>
</gene>
<feature type="region of interest" description="Disordered" evidence="1">
    <location>
        <begin position="478"/>
        <end position="518"/>
    </location>
</feature>
<dbReference type="SUPFAM" id="SSF81383">
    <property type="entry name" value="F-box domain"/>
    <property type="match status" value="1"/>
</dbReference>